<feature type="domain" description="NTF2" evidence="5">
    <location>
        <begin position="13"/>
        <end position="130"/>
    </location>
</feature>
<feature type="region of interest" description="Disordered" evidence="3">
    <location>
        <begin position="287"/>
        <end position="307"/>
    </location>
</feature>
<evidence type="ECO:0000259" key="4">
    <source>
        <dbReference type="PROSITE" id="PS50102"/>
    </source>
</evidence>
<feature type="region of interest" description="Disordered" evidence="3">
    <location>
        <begin position="373"/>
        <end position="450"/>
    </location>
</feature>
<dbReference type="GO" id="GO:0003729">
    <property type="term" value="F:mRNA binding"/>
    <property type="evidence" value="ECO:0007669"/>
    <property type="project" value="TreeGrafter"/>
</dbReference>
<evidence type="ECO:0000256" key="3">
    <source>
        <dbReference type="SAM" id="MobiDB-lite"/>
    </source>
</evidence>
<dbReference type="CDD" id="cd00590">
    <property type="entry name" value="RRM_SF"/>
    <property type="match status" value="1"/>
</dbReference>
<dbReference type="Pfam" id="PF00076">
    <property type="entry name" value="RRM_1"/>
    <property type="match status" value="1"/>
</dbReference>
<dbReference type="CDD" id="cd00780">
    <property type="entry name" value="NTF2"/>
    <property type="match status" value="1"/>
</dbReference>
<dbReference type="InterPro" id="IPR018222">
    <property type="entry name" value="Nuclear_transport_factor_2_euk"/>
</dbReference>
<reference evidence="6 7" key="1">
    <citation type="journal article" date="2020" name="IScience">
        <title>Genome Sequencing of the Endangered Kingdonia uniflora (Circaeasteraceae, Ranunculales) Reveals Potential Mechanisms of Evolutionary Specialization.</title>
        <authorList>
            <person name="Sun Y."/>
            <person name="Deng T."/>
            <person name="Zhang A."/>
            <person name="Moore M.J."/>
            <person name="Landis J.B."/>
            <person name="Lin N."/>
            <person name="Zhang H."/>
            <person name="Zhang X."/>
            <person name="Huang J."/>
            <person name="Zhang X."/>
            <person name="Sun H."/>
            <person name="Wang H."/>
        </authorList>
    </citation>
    <scope>NUCLEOTIDE SEQUENCE [LARGE SCALE GENOMIC DNA]</scope>
    <source>
        <strain evidence="6">TB1705</strain>
        <tissue evidence="6">Leaf</tissue>
    </source>
</reference>
<dbReference type="InterPro" id="IPR002075">
    <property type="entry name" value="NTF2_dom"/>
</dbReference>
<keyword evidence="1 2" id="KW-0694">RNA-binding</keyword>
<dbReference type="GO" id="GO:0005829">
    <property type="term" value="C:cytosol"/>
    <property type="evidence" value="ECO:0007669"/>
    <property type="project" value="TreeGrafter"/>
</dbReference>
<dbReference type="Pfam" id="PF02136">
    <property type="entry name" value="NTF2"/>
    <property type="match status" value="1"/>
</dbReference>
<feature type="compositionally biased region" description="Polar residues" evidence="3">
    <location>
        <begin position="287"/>
        <end position="296"/>
    </location>
</feature>
<name>A0A7J7NW80_9MAGN</name>
<dbReference type="SUPFAM" id="SSF54928">
    <property type="entry name" value="RNA-binding domain, RBD"/>
    <property type="match status" value="1"/>
</dbReference>
<sequence>MANPALPPSAQVIGNAFVEQYYHILHQSPKLVHKFYHDSSTVSRQNLDGVMTSVKTMKAINDLILSFSSFDDKARINTVDSQNSYNDGVIVLVTGSLTKKDNLTRNFSQSFFLAPQDNGGYFVHNDVFRFVSDDVSVEINPGTANGVAELLSIVIESVPTAHAAPDAEPAYVPARPVVEPAAHPTEEILDNGGQVCDPSDNEEVVVDKVEAAHTQEPLANSTKNEAHQVTKLASSIPQEDEPKKSYAFIVKHMQENRASNVVHVPAKVIKAPALQKAEQLSVNVVSSATKSKTSAPNGNNISESSNNQEEVEGFSIYIRGMPMNISVQRVEEFFKKFGAIKPAGVQVRSNRPHGVCFGFVEFELMGSMQSAVKDSPVRGGGRGPFVPGRGGGLVRNGSFRERGNFNNGGGRGYARNDYGNRGSEFSGRGRGPSGRNGGEGYQRFNQNGNGRVIHNLDGVKQTTVSV</sequence>
<feature type="domain" description="RRM" evidence="4">
    <location>
        <begin position="314"/>
        <end position="382"/>
    </location>
</feature>
<dbReference type="Gene3D" id="3.30.70.330">
    <property type="match status" value="1"/>
</dbReference>
<dbReference type="PROSITE" id="PS50102">
    <property type="entry name" value="RRM"/>
    <property type="match status" value="1"/>
</dbReference>
<dbReference type="GO" id="GO:1990904">
    <property type="term" value="C:ribonucleoprotein complex"/>
    <property type="evidence" value="ECO:0007669"/>
    <property type="project" value="TreeGrafter"/>
</dbReference>
<organism evidence="6 7">
    <name type="scientific">Kingdonia uniflora</name>
    <dbReference type="NCBI Taxonomy" id="39325"/>
    <lineage>
        <taxon>Eukaryota</taxon>
        <taxon>Viridiplantae</taxon>
        <taxon>Streptophyta</taxon>
        <taxon>Embryophyta</taxon>
        <taxon>Tracheophyta</taxon>
        <taxon>Spermatophyta</taxon>
        <taxon>Magnoliopsida</taxon>
        <taxon>Ranunculales</taxon>
        <taxon>Circaeasteraceae</taxon>
        <taxon>Kingdonia</taxon>
    </lineage>
</organism>
<dbReference type="PROSITE" id="PS50177">
    <property type="entry name" value="NTF2_DOMAIN"/>
    <property type="match status" value="1"/>
</dbReference>
<dbReference type="InterPro" id="IPR039539">
    <property type="entry name" value="Ras_GTPase_bind_prot"/>
</dbReference>
<dbReference type="EMBL" id="JACGCM010000497">
    <property type="protein sequence ID" value="KAF6171409.1"/>
    <property type="molecule type" value="Genomic_DNA"/>
</dbReference>
<dbReference type="SUPFAM" id="SSF54427">
    <property type="entry name" value="NTF2-like"/>
    <property type="match status" value="1"/>
</dbReference>
<dbReference type="InterPro" id="IPR000504">
    <property type="entry name" value="RRM_dom"/>
</dbReference>
<keyword evidence="7" id="KW-1185">Reference proteome</keyword>
<dbReference type="InterPro" id="IPR012677">
    <property type="entry name" value="Nucleotide-bd_a/b_plait_sf"/>
</dbReference>
<protein>
    <recommendedName>
        <fullName evidence="8">G3BP-like protein</fullName>
    </recommendedName>
</protein>
<gene>
    <name evidence="6" type="ORF">GIB67_009550</name>
</gene>
<dbReference type="InterPro" id="IPR035979">
    <property type="entry name" value="RBD_domain_sf"/>
</dbReference>
<dbReference type="Proteomes" id="UP000541444">
    <property type="component" value="Unassembled WGS sequence"/>
</dbReference>
<dbReference type="PANTHER" id="PTHR10693:SF75">
    <property type="entry name" value="NUCLEAR TRANSPORT FACTOR 2"/>
    <property type="match status" value="1"/>
</dbReference>
<dbReference type="InterPro" id="IPR032710">
    <property type="entry name" value="NTF2-like_dom_sf"/>
</dbReference>
<evidence type="ECO:0000256" key="1">
    <source>
        <dbReference type="ARBA" id="ARBA00022884"/>
    </source>
</evidence>
<feature type="compositionally biased region" description="Low complexity" evidence="3">
    <location>
        <begin position="297"/>
        <end position="307"/>
    </location>
</feature>
<comment type="caution">
    <text evidence="6">The sequence shown here is derived from an EMBL/GenBank/DDBJ whole genome shotgun (WGS) entry which is preliminary data.</text>
</comment>
<dbReference type="AlphaFoldDB" id="A0A7J7NW80"/>
<dbReference type="OrthoDB" id="339151at2759"/>
<dbReference type="PANTHER" id="PTHR10693">
    <property type="entry name" value="RAS GTPASE-ACTIVATING PROTEIN-BINDING PROTEIN"/>
    <property type="match status" value="1"/>
</dbReference>
<evidence type="ECO:0008006" key="8">
    <source>
        <dbReference type="Google" id="ProtNLM"/>
    </source>
</evidence>
<dbReference type="FunFam" id="3.10.450.50:FF:000003">
    <property type="entry name" value="Nuclear transport factor 2 family protein"/>
    <property type="match status" value="1"/>
</dbReference>
<accession>A0A7J7NW80</accession>
<evidence type="ECO:0000256" key="2">
    <source>
        <dbReference type="PROSITE-ProRule" id="PRU00176"/>
    </source>
</evidence>
<feature type="compositionally biased region" description="Gly residues" evidence="3">
    <location>
        <begin position="378"/>
        <end position="394"/>
    </location>
</feature>
<evidence type="ECO:0000259" key="5">
    <source>
        <dbReference type="PROSITE" id="PS50177"/>
    </source>
</evidence>
<feature type="compositionally biased region" description="Low complexity" evidence="3">
    <location>
        <begin position="413"/>
        <end position="426"/>
    </location>
</feature>
<proteinExistence type="predicted"/>
<feature type="compositionally biased region" description="Gly residues" evidence="3">
    <location>
        <begin position="428"/>
        <end position="440"/>
    </location>
</feature>
<evidence type="ECO:0000313" key="7">
    <source>
        <dbReference type="Proteomes" id="UP000541444"/>
    </source>
</evidence>
<evidence type="ECO:0000313" key="6">
    <source>
        <dbReference type="EMBL" id="KAF6171409.1"/>
    </source>
</evidence>
<dbReference type="Gene3D" id="3.10.450.50">
    <property type="match status" value="1"/>
</dbReference>
<dbReference type="SMART" id="SM00360">
    <property type="entry name" value="RRM"/>
    <property type="match status" value="1"/>
</dbReference>